<protein>
    <submittedName>
        <fullName evidence="1">Uncharacterized protein</fullName>
    </submittedName>
</protein>
<dbReference type="EMBL" id="JARPUR010000001">
    <property type="protein sequence ID" value="KAK4884027.1"/>
    <property type="molecule type" value="Genomic_DNA"/>
</dbReference>
<gene>
    <name evidence="1" type="ORF">RN001_000298</name>
</gene>
<accession>A0AAN7SJ41</accession>
<dbReference type="Proteomes" id="UP001353858">
    <property type="component" value="Unassembled WGS sequence"/>
</dbReference>
<dbReference type="AlphaFoldDB" id="A0AAN7SJ41"/>
<name>A0AAN7SJ41_9COLE</name>
<reference evidence="2" key="1">
    <citation type="submission" date="2023-01" db="EMBL/GenBank/DDBJ databases">
        <title>Key to firefly adult light organ development and bioluminescence: homeobox transcription factors regulate luciferase expression and transportation to peroxisome.</title>
        <authorList>
            <person name="Fu X."/>
        </authorList>
    </citation>
    <scope>NUCLEOTIDE SEQUENCE [LARGE SCALE GENOMIC DNA]</scope>
</reference>
<evidence type="ECO:0000313" key="2">
    <source>
        <dbReference type="Proteomes" id="UP001353858"/>
    </source>
</evidence>
<comment type="caution">
    <text evidence="1">The sequence shown here is derived from an EMBL/GenBank/DDBJ whole genome shotgun (WGS) entry which is preliminary data.</text>
</comment>
<evidence type="ECO:0000313" key="1">
    <source>
        <dbReference type="EMBL" id="KAK4884027.1"/>
    </source>
</evidence>
<keyword evidence="2" id="KW-1185">Reference proteome</keyword>
<proteinExistence type="predicted"/>
<organism evidence="1 2">
    <name type="scientific">Aquatica leii</name>
    <dbReference type="NCBI Taxonomy" id="1421715"/>
    <lineage>
        <taxon>Eukaryota</taxon>
        <taxon>Metazoa</taxon>
        <taxon>Ecdysozoa</taxon>
        <taxon>Arthropoda</taxon>
        <taxon>Hexapoda</taxon>
        <taxon>Insecta</taxon>
        <taxon>Pterygota</taxon>
        <taxon>Neoptera</taxon>
        <taxon>Endopterygota</taxon>
        <taxon>Coleoptera</taxon>
        <taxon>Polyphaga</taxon>
        <taxon>Elateriformia</taxon>
        <taxon>Elateroidea</taxon>
        <taxon>Lampyridae</taxon>
        <taxon>Luciolinae</taxon>
        <taxon>Aquatica</taxon>
    </lineage>
</organism>
<sequence length="286" mass="32926">MCKGCQYCLEACYWHLIEKRFCYDESIALYEEPGRKEEKYPNVFENIAFYDQVALIAGRSIVTIDALPKEPKPIAHQPRPTIRWWEDDVVEQNKENEYKCSEVKRTASILKASNKDISVITVEEEPPKIDQPVSDKPEPQNMNLLQVEPVKLRKKSLAERRASRSLTLNIDRTLELPIIRQVSMPKFYIDTPEANQMDPNYFKEPSSVLTSPVIKDPSDLYDLRSIVQLEKDNRNNLQSSSVVPVHKQQVPSSAHSRLSLIKEKLNTTKLKKQASTSNLPHSIQHI</sequence>